<dbReference type="AlphaFoldDB" id="A0A495EU05"/>
<evidence type="ECO:0000313" key="7">
    <source>
        <dbReference type="Proteomes" id="UP000276055"/>
    </source>
</evidence>
<dbReference type="Pfam" id="PF03861">
    <property type="entry name" value="ANTAR"/>
    <property type="match status" value="1"/>
</dbReference>
<dbReference type="OrthoDB" id="3688893at2"/>
<dbReference type="SUPFAM" id="SSF52172">
    <property type="entry name" value="CheY-like"/>
    <property type="match status" value="1"/>
</dbReference>
<evidence type="ECO:0000256" key="3">
    <source>
        <dbReference type="ARBA" id="ARBA00023015"/>
    </source>
</evidence>
<dbReference type="PROSITE" id="PS50921">
    <property type="entry name" value="ANTAR"/>
    <property type="match status" value="1"/>
</dbReference>
<dbReference type="InterPro" id="IPR029016">
    <property type="entry name" value="GAF-like_dom_sf"/>
</dbReference>
<dbReference type="PIRSF" id="PIRSF036625">
    <property type="entry name" value="GAF_ANTAR"/>
    <property type="match status" value="1"/>
</dbReference>
<dbReference type="GO" id="GO:0003723">
    <property type="term" value="F:RNA binding"/>
    <property type="evidence" value="ECO:0007669"/>
    <property type="project" value="InterPro"/>
</dbReference>
<dbReference type="EMBL" id="RBIR01000003">
    <property type="protein sequence ID" value="RKR20049.1"/>
    <property type="molecule type" value="Genomic_DNA"/>
</dbReference>
<keyword evidence="3" id="KW-0805">Transcription regulation</keyword>
<dbReference type="InterPro" id="IPR012074">
    <property type="entry name" value="GAF_ANTAR"/>
</dbReference>
<dbReference type="SMART" id="SM01012">
    <property type="entry name" value="ANTAR"/>
    <property type="match status" value="1"/>
</dbReference>
<dbReference type="Gene3D" id="1.10.10.10">
    <property type="entry name" value="Winged helix-like DNA-binding domain superfamily/Winged helix DNA-binding domain"/>
    <property type="match status" value="1"/>
</dbReference>
<proteinExistence type="predicted"/>
<evidence type="ECO:0000256" key="1">
    <source>
        <dbReference type="ARBA" id="ARBA00022679"/>
    </source>
</evidence>
<comment type="caution">
    <text evidence="6">The sequence shown here is derived from an EMBL/GenBank/DDBJ whole genome shotgun (WGS) entry which is preliminary data.</text>
</comment>
<name>A0A495EU05_9MICC</name>
<feature type="domain" description="ANTAR" evidence="5">
    <location>
        <begin position="175"/>
        <end position="236"/>
    </location>
</feature>
<evidence type="ECO:0000259" key="5">
    <source>
        <dbReference type="PROSITE" id="PS50921"/>
    </source>
</evidence>
<dbReference type="InterPro" id="IPR005561">
    <property type="entry name" value="ANTAR"/>
</dbReference>
<dbReference type="Gene3D" id="3.30.450.40">
    <property type="match status" value="1"/>
</dbReference>
<dbReference type="SUPFAM" id="SSF55781">
    <property type="entry name" value="GAF domain-like"/>
    <property type="match status" value="1"/>
</dbReference>
<accession>A0A495EU05</accession>
<gene>
    <name evidence="6" type="ORF">C8D78_1861</name>
</gene>
<evidence type="ECO:0000256" key="2">
    <source>
        <dbReference type="ARBA" id="ARBA00022777"/>
    </source>
</evidence>
<dbReference type="InterPro" id="IPR011006">
    <property type="entry name" value="CheY-like_superfamily"/>
</dbReference>
<organism evidence="6 7">
    <name type="scientific">Arthrobacter oryzae</name>
    <dbReference type="NCBI Taxonomy" id="409290"/>
    <lineage>
        <taxon>Bacteria</taxon>
        <taxon>Bacillati</taxon>
        <taxon>Actinomycetota</taxon>
        <taxon>Actinomycetes</taxon>
        <taxon>Micrococcales</taxon>
        <taxon>Micrococcaceae</taxon>
        <taxon>Arthrobacter</taxon>
    </lineage>
</organism>
<dbReference type="RefSeq" id="WP_120952719.1">
    <property type="nucleotide sequence ID" value="NZ_RBIR01000003.1"/>
</dbReference>
<dbReference type="Pfam" id="PF13185">
    <property type="entry name" value="GAF_2"/>
    <property type="match status" value="1"/>
</dbReference>
<sequence length="251" mass="26658">MNADRSEAGKARTENHRVSAVLATQLSDLARELQQENDVHAVLSGIVHAALDLIPGVANASISLVTGRKKVDSEVASGDLPRLVDALQNSTGQGPCLDAAYHERVVRVPDLSREDRWPAFSRGAVKLGARSMLSIQLFVEGDRLGALNLYGAEANAFTDESEQVGLLVAAHAAVAFADSQKISQLGEALISRQLIGQAEGILMERYKITAEQAFLLLSRVSSKANIKLRDVAEHLASSGEIASPGRTAADG</sequence>
<reference evidence="6 7" key="1">
    <citation type="submission" date="2018-10" db="EMBL/GenBank/DDBJ databases">
        <title>Genomic Encyclopedia of Type Strains, Phase IV (KMG-IV): sequencing the most valuable type-strain genomes for metagenomic binning, comparative biology and taxonomic classification.</title>
        <authorList>
            <person name="Goeker M."/>
        </authorList>
    </citation>
    <scope>NUCLEOTIDE SEQUENCE [LARGE SCALE GENOMIC DNA]</scope>
    <source>
        <strain evidence="6 7">DSM 25586</strain>
    </source>
</reference>
<evidence type="ECO:0000313" key="6">
    <source>
        <dbReference type="EMBL" id="RKR20049.1"/>
    </source>
</evidence>
<keyword evidence="1" id="KW-0808">Transferase</keyword>
<keyword evidence="2" id="KW-0418">Kinase</keyword>
<protein>
    <submittedName>
        <fullName evidence="6">GAF domain-containing protein</fullName>
    </submittedName>
</protein>
<dbReference type="SMART" id="SM00065">
    <property type="entry name" value="GAF"/>
    <property type="match status" value="1"/>
</dbReference>
<keyword evidence="4" id="KW-0804">Transcription</keyword>
<dbReference type="GO" id="GO:0016301">
    <property type="term" value="F:kinase activity"/>
    <property type="evidence" value="ECO:0007669"/>
    <property type="project" value="UniProtKB-KW"/>
</dbReference>
<dbReference type="Proteomes" id="UP000276055">
    <property type="component" value="Unassembled WGS sequence"/>
</dbReference>
<dbReference type="InterPro" id="IPR003018">
    <property type="entry name" value="GAF"/>
</dbReference>
<dbReference type="InterPro" id="IPR036388">
    <property type="entry name" value="WH-like_DNA-bd_sf"/>
</dbReference>
<evidence type="ECO:0000256" key="4">
    <source>
        <dbReference type="ARBA" id="ARBA00023163"/>
    </source>
</evidence>